<evidence type="ECO:0000313" key="2">
    <source>
        <dbReference type="Proteomes" id="UP001185028"/>
    </source>
</evidence>
<dbReference type="RefSeq" id="WP_188775151.1">
    <property type="nucleotide sequence ID" value="NZ_BMMB01000004.1"/>
</dbReference>
<proteinExistence type="predicted"/>
<name>A0ABU1J2Y7_9BACL</name>
<dbReference type="Proteomes" id="UP001185028">
    <property type="component" value="Unassembled WGS sequence"/>
</dbReference>
<gene>
    <name evidence="1" type="ORF">JOC58_003464</name>
</gene>
<protein>
    <recommendedName>
        <fullName evidence="3">Normocyte-binding protein</fullName>
    </recommendedName>
</protein>
<accession>A0ABU1J2Y7</accession>
<evidence type="ECO:0000313" key="1">
    <source>
        <dbReference type="EMBL" id="MDR6245551.1"/>
    </source>
</evidence>
<sequence>MKRQLQSIMHDRIQRLTQLDDRRLMRQLVNDFLIDMVDYQEQMLSRLEQRVLDESRTVSDRYDIYGTICRQEDWDSARTFLYPVLPEDVEQQHLNIRELLAVGMVEGETTGTSAQRLCRLFLEMDTAQVQQLAHSGRTFRAVVTTDIGQYEVHTMLRPSWEYTACLEHLYASFQLSGLSWKTVYHPYLYKFVDVLLQRWEVQPTPEEQILSITVDMEEFQAYQRPGWIPVWNVQQLRIKSTGFPTPALDRIHYEHLIHVQRYGTEHGYVVDASAEDVRYIKRGIQDITIVSTEERSGFWQILQIHRPDQGHEVYRPYPLLNNAYADRFAHHHGERQSLPIRTRGEMERLVHMLADVHGVELIDVQIGDSGHRHTAVPPQPEYSALDLNEFLGDNIRPDAHRPLLTLSFQQQSARALPSFLQEDQLQYLSAELQRRLPEYRCKGVWA</sequence>
<keyword evidence="2" id="KW-1185">Reference proteome</keyword>
<dbReference type="EMBL" id="JAVDQH010000015">
    <property type="protein sequence ID" value="MDR6245551.1"/>
    <property type="molecule type" value="Genomic_DNA"/>
</dbReference>
<organism evidence="1 2">
    <name type="scientific">Paenibacillus hunanensis</name>
    <dbReference type="NCBI Taxonomy" id="539262"/>
    <lineage>
        <taxon>Bacteria</taxon>
        <taxon>Bacillati</taxon>
        <taxon>Bacillota</taxon>
        <taxon>Bacilli</taxon>
        <taxon>Bacillales</taxon>
        <taxon>Paenibacillaceae</taxon>
        <taxon>Paenibacillus</taxon>
    </lineage>
</organism>
<comment type="caution">
    <text evidence="1">The sequence shown here is derived from an EMBL/GenBank/DDBJ whole genome shotgun (WGS) entry which is preliminary data.</text>
</comment>
<evidence type="ECO:0008006" key="3">
    <source>
        <dbReference type="Google" id="ProtNLM"/>
    </source>
</evidence>
<reference evidence="1 2" key="1">
    <citation type="submission" date="2023-07" db="EMBL/GenBank/DDBJ databases">
        <title>Genomic Encyclopedia of Type Strains, Phase IV (KMG-IV): sequencing the most valuable type-strain genomes for metagenomic binning, comparative biology and taxonomic classification.</title>
        <authorList>
            <person name="Goeker M."/>
        </authorList>
    </citation>
    <scope>NUCLEOTIDE SEQUENCE [LARGE SCALE GENOMIC DNA]</scope>
    <source>
        <strain evidence="1 2">DSM 22170</strain>
    </source>
</reference>